<gene>
    <name evidence="2" type="ORF">PDIGIT_LOCUS6363</name>
</gene>
<evidence type="ECO:0000313" key="2">
    <source>
        <dbReference type="EMBL" id="CAI6333325.1"/>
    </source>
</evidence>
<feature type="compositionally biased region" description="Low complexity" evidence="1">
    <location>
        <begin position="127"/>
        <end position="144"/>
    </location>
</feature>
<protein>
    <submittedName>
        <fullName evidence="2">Uncharacterized protein</fullName>
    </submittedName>
</protein>
<reference evidence="2" key="1">
    <citation type="submission" date="2023-01" db="EMBL/GenBank/DDBJ databases">
        <authorList>
            <person name="Van Ghelder C."/>
            <person name="Rancurel C."/>
        </authorList>
    </citation>
    <scope>NUCLEOTIDE SEQUENCE</scope>
    <source>
        <strain evidence="2">CNCM I-4278</strain>
    </source>
</reference>
<organism evidence="2 3">
    <name type="scientific">Periconia digitata</name>
    <dbReference type="NCBI Taxonomy" id="1303443"/>
    <lineage>
        <taxon>Eukaryota</taxon>
        <taxon>Fungi</taxon>
        <taxon>Dikarya</taxon>
        <taxon>Ascomycota</taxon>
        <taxon>Pezizomycotina</taxon>
        <taxon>Dothideomycetes</taxon>
        <taxon>Pleosporomycetidae</taxon>
        <taxon>Pleosporales</taxon>
        <taxon>Massarineae</taxon>
        <taxon>Periconiaceae</taxon>
        <taxon>Periconia</taxon>
    </lineage>
</organism>
<sequence>MSHNNQYYYSLPTQAPQSRSGSRRPPLTPSTVSSPCISTHAPVVTRRDSGTGSPTKASTLLAKVASHPSTPRVETPSVSPNVLDMRSSPISSSERPGVWRSESARYVQQYRQQDGYISFPDFEKFCQQQNPYQNQQQHQHQYQHQHQEHAAVQT</sequence>
<dbReference type="Proteomes" id="UP001152607">
    <property type="component" value="Unassembled WGS sequence"/>
</dbReference>
<keyword evidence="3" id="KW-1185">Reference proteome</keyword>
<evidence type="ECO:0000256" key="1">
    <source>
        <dbReference type="SAM" id="MobiDB-lite"/>
    </source>
</evidence>
<dbReference type="AlphaFoldDB" id="A0A9W4UC66"/>
<feature type="region of interest" description="Disordered" evidence="1">
    <location>
        <begin position="127"/>
        <end position="154"/>
    </location>
</feature>
<dbReference type="OrthoDB" id="3891636at2759"/>
<feature type="compositionally biased region" description="Polar residues" evidence="1">
    <location>
        <begin position="1"/>
        <end position="20"/>
    </location>
</feature>
<dbReference type="EMBL" id="CAOQHR010000004">
    <property type="protein sequence ID" value="CAI6333325.1"/>
    <property type="molecule type" value="Genomic_DNA"/>
</dbReference>
<proteinExistence type="predicted"/>
<accession>A0A9W4UC66</accession>
<comment type="caution">
    <text evidence="2">The sequence shown here is derived from an EMBL/GenBank/DDBJ whole genome shotgun (WGS) entry which is preliminary data.</text>
</comment>
<evidence type="ECO:0000313" key="3">
    <source>
        <dbReference type="Proteomes" id="UP001152607"/>
    </source>
</evidence>
<feature type="compositionally biased region" description="Basic and acidic residues" evidence="1">
    <location>
        <begin position="145"/>
        <end position="154"/>
    </location>
</feature>
<feature type="region of interest" description="Disordered" evidence="1">
    <location>
        <begin position="1"/>
        <end position="100"/>
    </location>
</feature>
<name>A0A9W4UC66_9PLEO</name>